<evidence type="ECO:0000313" key="2">
    <source>
        <dbReference type="Proteomes" id="UP000019426"/>
    </source>
</evidence>
<keyword evidence="2" id="KW-1185">Reference proteome</keyword>
<dbReference type="KEGG" id="clt:CM240_3101"/>
<dbReference type="PATRIC" id="fig|1216932.3.peg.3067"/>
<name>W6S0E3_9CLOT</name>
<dbReference type="EMBL" id="HG917869">
    <property type="protein sequence ID" value="CDM70218.1"/>
    <property type="molecule type" value="Genomic_DNA"/>
</dbReference>
<evidence type="ECO:0000313" key="1">
    <source>
        <dbReference type="EMBL" id="CDM70218.1"/>
    </source>
</evidence>
<protein>
    <submittedName>
        <fullName evidence="1">Uncharacterized protein</fullName>
    </submittedName>
</protein>
<gene>
    <name evidence="1" type="ORF">CM240_3101</name>
</gene>
<organism evidence="1 2">
    <name type="scientific">Clostridium bornimense</name>
    <dbReference type="NCBI Taxonomy" id="1216932"/>
    <lineage>
        <taxon>Bacteria</taxon>
        <taxon>Bacillati</taxon>
        <taxon>Bacillota</taxon>
        <taxon>Clostridia</taxon>
        <taxon>Eubacteriales</taxon>
        <taxon>Clostridiaceae</taxon>
        <taxon>Clostridium</taxon>
    </lineage>
</organism>
<sequence length="54" mass="6162">MTEFIQALLILSFTIIALVSIVHGKKFSTRIDKKDDSLQAEISVNEDNDIKRKK</sequence>
<dbReference type="Proteomes" id="UP000019426">
    <property type="component" value="Chromosome M2/40_rep2"/>
</dbReference>
<dbReference type="HOGENOM" id="CLU_3041951_0_0_9"/>
<dbReference type="AlphaFoldDB" id="W6S0E3"/>
<reference evidence="1 2" key="1">
    <citation type="submission" date="2013-11" db="EMBL/GenBank/DDBJ databases">
        <title>Complete genome sequence of Clostridum sp. M2/40.</title>
        <authorList>
            <person name="Wibberg D."/>
            <person name="Puehler A."/>
            <person name="Schlueter A."/>
        </authorList>
    </citation>
    <scope>NUCLEOTIDE SEQUENCE [LARGE SCALE GENOMIC DNA]</scope>
    <source>
        <strain evidence="2">M2/40</strain>
    </source>
</reference>
<dbReference type="RefSeq" id="WP_156930624.1">
    <property type="nucleotide sequence ID" value="NZ_HG917869.1"/>
</dbReference>
<proteinExistence type="predicted"/>
<accession>W6S0E3</accession>